<keyword evidence="9 14" id="KW-0560">Oxidoreductase</keyword>
<evidence type="ECO:0000256" key="1">
    <source>
        <dbReference type="ARBA" id="ARBA00004496"/>
    </source>
</evidence>
<feature type="binding site" evidence="15">
    <location>
        <position position="50"/>
    </location>
    <ligand>
        <name>S-adenosyl-L-methionine</name>
        <dbReference type="ChEBI" id="CHEBI:59789"/>
        <label>1</label>
    </ligand>
</feature>
<comment type="subcellular location">
    <subcellularLocation>
        <location evidence="1 14">Cytoplasm</location>
    </subcellularLocation>
</comment>
<evidence type="ECO:0000313" key="18">
    <source>
        <dbReference type="EMBL" id="KDA00230.1"/>
    </source>
</evidence>
<dbReference type="PANTHER" id="PTHR13932">
    <property type="entry name" value="COPROPORPHYRINIGEN III OXIDASE"/>
    <property type="match status" value="1"/>
</dbReference>
<evidence type="ECO:0000256" key="7">
    <source>
        <dbReference type="ARBA" id="ARBA00022691"/>
    </source>
</evidence>
<dbReference type="SMART" id="SM00729">
    <property type="entry name" value="Elp3"/>
    <property type="match status" value="1"/>
</dbReference>
<dbReference type="InterPro" id="IPR058240">
    <property type="entry name" value="rSAM_sf"/>
</dbReference>
<dbReference type="SUPFAM" id="SSF102114">
    <property type="entry name" value="Radical SAM enzymes"/>
    <property type="match status" value="1"/>
</dbReference>
<feature type="binding site" evidence="16">
    <location>
        <position position="56"/>
    </location>
    <ligand>
        <name>[4Fe-4S] cluster</name>
        <dbReference type="ChEBI" id="CHEBI:49883"/>
        <note>4Fe-4S-S-AdoMet</note>
    </ligand>
</feature>
<evidence type="ECO:0000256" key="16">
    <source>
        <dbReference type="PIRSR" id="PIRSR000167-2"/>
    </source>
</evidence>
<dbReference type="SFLD" id="SFLDS00029">
    <property type="entry name" value="Radical_SAM"/>
    <property type="match status" value="1"/>
</dbReference>
<dbReference type="SFLD" id="SFLDG01065">
    <property type="entry name" value="anaerobic_coproporphyrinogen-I"/>
    <property type="match status" value="1"/>
</dbReference>
<feature type="binding site" evidence="16">
    <location>
        <position position="60"/>
    </location>
    <ligand>
        <name>[4Fe-4S] cluster</name>
        <dbReference type="ChEBI" id="CHEBI:49883"/>
        <note>4Fe-4S-S-AdoMet</note>
    </ligand>
</feature>
<dbReference type="Proteomes" id="UP000027100">
    <property type="component" value="Unassembled WGS sequence"/>
</dbReference>
<evidence type="ECO:0000256" key="10">
    <source>
        <dbReference type="ARBA" id="ARBA00023004"/>
    </source>
</evidence>
<evidence type="ECO:0000256" key="4">
    <source>
        <dbReference type="ARBA" id="ARBA00011245"/>
    </source>
</evidence>
<keyword evidence="11 14" id="KW-0411">Iron-sulfur</keyword>
<dbReference type="OrthoDB" id="9808022at2"/>
<dbReference type="GO" id="GO:0004109">
    <property type="term" value="F:coproporphyrinogen oxidase activity"/>
    <property type="evidence" value="ECO:0007669"/>
    <property type="project" value="InterPro"/>
</dbReference>
<dbReference type="InterPro" id="IPR013785">
    <property type="entry name" value="Aldolase_TIM"/>
</dbReference>
<proteinExistence type="inferred from homology"/>
<evidence type="ECO:0000256" key="12">
    <source>
        <dbReference type="ARBA" id="ARBA00023244"/>
    </source>
</evidence>
<organism evidence="18 19">
    <name type="scientific">Hyphomonas polymorpha PS728</name>
    <dbReference type="NCBI Taxonomy" id="1280954"/>
    <lineage>
        <taxon>Bacteria</taxon>
        <taxon>Pseudomonadati</taxon>
        <taxon>Pseudomonadota</taxon>
        <taxon>Alphaproteobacteria</taxon>
        <taxon>Hyphomonadales</taxon>
        <taxon>Hyphomonadaceae</taxon>
        <taxon>Hyphomonas</taxon>
    </lineage>
</organism>
<evidence type="ECO:0000256" key="9">
    <source>
        <dbReference type="ARBA" id="ARBA00023002"/>
    </source>
</evidence>
<comment type="catalytic activity">
    <reaction evidence="13 14">
        <text>coproporphyrinogen III + 2 S-adenosyl-L-methionine = protoporphyrinogen IX + 2 5'-deoxyadenosine + 2 L-methionine + 2 CO2</text>
        <dbReference type="Rhea" id="RHEA:15425"/>
        <dbReference type="ChEBI" id="CHEBI:16526"/>
        <dbReference type="ChEBI" id="CHEBI:17319"/>
        <dbReference type="ChEBI" id="CHEBI:57307"/>
        <dbReference type="ChEBI" id="CHEBI:57309"/>
        <dbReference type="ChEBI" id="CHEBI:57844"/>
        <dbReference type="ChEBI" id="CHEBI:59789"/>
        <dbReference type="EC" id="1.3.98.3"/>
    </reaction>
</comment>
<dbReference type="eggNOG" id="COG0635">
    <property type="taxonomic scope" value="Bacteria"/>
</dbReference>
<dbReference type="GO" id="GO:0051989">
    <property type="term" value="F:coproporphyrinogen dehydrogenase activity"/>
    <property type="evidence" value="ECO:0007669"/>
    <property type="project" value="UniProtKB-EC"/>
</dbReference>
<dbReference type="EC" id="1.3.98.3" evidence="14"/>
<evidence type="ECO:0000256" key="11">
    <source>
        <dbReference type="ARBA" id="ARBA00023014"/>
    </source>
</evidence>
<keyword evidence="7 14" id="KW-0949">S-adenosyl-L-methionine</keyword>
<dbReference type="SFLD" id="SFLDG01082">
    <property type="entry name" value="B12-binding_domain_containing"/>
    <property type="match status" value="1"/>
</dbReference>
<feature type="binding site" evidence="15">
    <location>
        <position position="179"/>
    </location>
    <ligand>
        <name>S-adenosyl-L-methionine</name>
        <dbReference type="ChEBI" id="CHEBI:59789"/>
        <label>2</label>
    </ligand>
</feature>
<feature type="binding site" evidence="15">
    <location>
        <position position="140"/>
    </location>
    <ligand>
        <name>S-adenosyl-L-methionine</name>
        <dbReference type="ChEBI" id="CHEBI:59789"/>
        <label>1</label>
    </ligand>
</feature>
<dbReference type="InterPro" id="IPR006638">
    <property type="entry name" value="Elp3/MiaA/NifB-like_rSAM"/>
</dbReference>
<evidence type="ECO:0000259" key="17">
    <source>
        <dbReference type="PROSITE" id="PS51918"/>
    </source>
</evidence>
<evidence type="ECO:0000256" key="13">
    <source>
        <dbReference type="ARBA" id="ARBA00048321"/>
    </source>
</evidence>
<feature type="binding site" evidence="15">
    <location>
        <position position="107"/>
    </location>
    <ligand>
        <name>S-adenosyl-L-methionine</name>
        <dbReference type="ChEBI" id="CHEBI:59789"/>
        <label>1</label>
    </ligand>
</feature>
<dbReference type="InterPro" id="IPR004558">
    <property type="entry name" value="Coprogen_oxidase_HemN"/>
</dbReference>
<dbReference type="Gene3D" id="1.10.10.920">
    <property type="match status" value="1"/>
</dbReference>
<dbReference type="Pfam" id="PF04055">
    <property type="entry name" value="Radical_SAM"/>
    <property type="match status" value="1"/>
</dbReference>
<dbReference type="STRING" id="1280954.HPO_02412"/>
<dbReference type="GO" id="GO:0006782">
    <property type="term" value="P:protoporphyrinogen IX biosynthetic process"/>
    <property type="evidence" value="ECO:0007669"/>
    <property type="project" value="UniProtKB-UniPathway"/>
</dbReference>
<evidence type="ECO:0000256" key="2">
    <source>
        <dbReference type="ARBA" id="ARBA00004785"/>
    </source>
</evidence>
<comment type="similarity">
    <text evidence="3 14">Belongs to the anaerobic coproporphyrinogen-III oxidase family.</text>
</comment>
<keyword evidence="6 14" id="KW-0963">Cytoplasm</keyword>
<evidence type="ECO:0000256" key="14">
    <source>
        <dbReference type="PIRNR" id="PIRNR000167"/>
    </source>
</evidence>
<feature type="binding site" evidence="15">
    <location>
        <position position="204"/>
    </location>
    <ligand>
        <name>S-adenosyl-L-methionine</name>
        <dbReference type="ChEBI" id="CHEBI:59789"/>
        <label>2</label>
    </ligand>
</feature>
<comment type="cofactor">
    <cofactor evidence="14 16">
        <name>[4Fe-4S] cluster</name>
        <dbReference type="ChEBI" id="CHEBI:49883"/>
    </cofactor>
    <text evidence="14 16">Binds 1 [4Fe-4S] cluster. The cluster is coordinated with 3 cysteines and an exchangeable S-adenosyl-L-methionine.</text>
</comment>
<evidence type="ECO:0000256" key="3">
    <source>
        <dbReference type="ARBA" id="ARBA00005493"/>
    </source>
</evidence>
<keyword evidence="19" id="KW-1185">Reference proteome</keyword>
<dbReference type="PATRIC" id="fig|1280954.3.peg.494"/>
<feature type="binding site" evidence="15">
    <location>
        <position position="324"/>
    </location>
    <ligand>
        <name>S-adenosyl-L-methionine</name>
        <dbReference type="ChEBI" id="CHEBI:59789"/>
        <label>1</label>
    </ligand>
</feature>
<feature type="binding site" evidence="15">
    <location>
        <position position="167"/>
    </location>
    <ligand>
        <name>S-adenosyl-L-methionine</name>
        <dbReference type="ChEBI" id="CHEBI:59789"/>
        <label>2</label>
    </ligand>
</feature>
<evidence type="ECO:0000256" key="5">
    <source>
        <dbReference type="ARBA" id="ARBA00022485"/>
    </source>
</evidence>
<dbReference type="GO" id="GO:0046872">
    <property type="term" value="F:metal ion binding"/>
    <property type="evidence" value="ECO:0007669"/>
    <property type="project" value="UniProtKB-KW"/>
</dbReference>
<dbReference type="GO" id="GO:0005737">
    <property type="term" value="C:cytoplasm"/>
    <property type="evidence" value="ECO:0007669"/>
    <property type="project" value="UniProtKB-SubCell"/>
</dbReference>
<gene>
    <name evidence="18" type="ORF">HPO_02412</name>
</gene>
<feature type="domain" description="Radical SAM core" evidence="17">
    <location>
        <begin position="41"/>
        <end position="275"/>
    </location>
</feature>
<keyword evidence="10 14" id="KW-0408">Iron</keyword>
<reference evidence="18 19" key="1">
    <citation type="journal article" date="2014" name="Antonie Van Leeuwenhoek">
        <title>Hyphomonas beringensis sp. nov. and Hyphomonas chukchiensis sp. nov., isolated from surface seawater of the Bering Sea and Chukchi Sea.</title>
        <authorList>
            <person name="Li C."/>
            <person name="Lai Q."/>
            <person name="Li G."/>
            <person name="Dong C."/>
            <person name="Wang J."/>
            <person name="Liao Y."/>
            <person name="Shao Z."/>
        </authorList>
    </citation>
    <scope>NUCLEOTIDE SEQUENCE [LARGE SCALE GENOMIC DNA]</scope>
    <source>
        <strain evidence="18 19">PS728</strain>
    </source>
</reference>
<dbReference type="PIRSF" id="PIRSF000167">
    <property type="entry name" value="HemN"/>
    <property type="match status" value="1"/>
</dbReference>
<accession>A0A062VNC0</accession>
<keyword evidence="12 14" id="KW-0627">Porphyrin biosynthesis</keyword>
<name>A0A062VNC0_9PROT</name>
<dbReference type="NCBIfam" id="TIGR00538">
    <property type="entry name" value="hemN"/>
    <property type="match status" value="1"/>
</dbReference>
<keyword evidence="5 14" id="KW-0004">4Fe-4S</keyword>
<feature type="binding site" evidence="15">
    <location>
        <position position="238"/>
    </location>
    <ligand>
        <name>S-adenosyl-L-methionine</name>
        <dbReference type="ChEBI" id="CHEBI:59789"/>
        <label>2</label>
    </ligand>
</feature>
<dbReference type="InterPro" id="IPR007197">
    <property type="entry name" value="rSAM"/>
</dbReference>
<comment type="pathway">
    <text evidence="2 14">Porphyrin-containing compound metabolism; protoporphyrin-IX biosynthesis; protoporphyrinogen-IX from coproporphyrinogen-III (AdoMet route): step 1/1.</text>
</comment>
<dbReference type="AlphaFoldDB" id="A0A062VNC0"/>
<dbReference type="InterPro" id="IPR034505">
    <property type="entry name" value="Coproporphyrinogen-III_oxidase"/>
</dbReference>
<dbReference type="PANTHER" id="PTHR13932:SF6">
    <property type="entry name" value="OXYGEN-INDEPENDENT COPROPORPHYRINOGEN III OXIDASE"/>
    <property type="match status" value="1"/>
</dbReference>
<keyword evidence="8 14" id="KW-0479">Metal-binding</keyword>
<evidence type="ECO:0000313" key="19">
    <source>
        <dbReference type="Proteomes" id="UP000027100"/>
    </source>
</evidence>
<sequence>MKDAWIPYATRAVPRYTSYPTAADFTPETGVAAAMAWSAATRADEAISAYLHIPFCDKLCWYCGCATSVPNGYRRVAEYVGLLLKEVSLRGRAMGPHGGIGHLHFGGGSPNILNPNDFLELMDALQRHFGLRTGAEIAVELDPRTMKPGQVPTFARAGVNRVSLGVQTLAEDVQHAINRIQPRDMVVALIEDLRGAGIDAVNMDLMYGLPYQTTQHVVEAARFAAEMGAARVSVFGYAHVPWFAKHQRAIDENALAGLHERFTQARVAAMTLEGAGYVAIGLDHYARADDTLAIAAREGRLHRNFQGYTDDPCETLIGMGATAISQFREGFSQNLKDRKAWGEAVTAGHLPAERGIALTPDDRLRARALETLMCRLEVDAAEICAEMDVPDDRLDGALDAARELERVGLCHVSGTVVTVPEEARIMLRTVAQCFDARSPAAAPQRHAKAV</sequence>
<comment type="caution">
    <text evidence="18">The sequence shown here is derived from an EMBL/GenBank/DDBJ whole genome shotgun (WGS) entry which is preliminary data.</text>
</comment>
<dbReference type="EMBL" id="ARYM01000002">
    <property type="protein sequence ID" value="KDA00230.1"/>
    <property type="molecule type" value="Genomic_DNA"/>
</dbReference>
<evidence type="ECO:0000256" key="15">
    <source>
        <dbReference type="PIRSR" id="PIRSR000167-1"/>
    </source>
</evidence>
<protein>
    <recommendedName>
        <fullName evidence="14">Coproporphyrinogen-III oxidase</fullName>
        <ecNumber evidence="14">1.3.98.3</ecNumber>
    </recommendedName>
</protein>
<feature type="binding site" evidence="16">
    <location>
        <position position="63"/>
    </location>
    <ligand>
        <name>[4Fe-4S] cluster</name>
        <dbReference type="ChEBI" id="CHEBI:49883"/>
        <note>4Fe-4S-S-AdoMet</note>
    </ligand>
</feature>
<dbReference type="CDD" id="cd01335">
    <property type="entry name" value="Radical_SAM"/>
    <property type="match status" value="1"/>
</dbReference>
<dbReference type="RefSeq" id="WP_035594014.1">
    <property type="nucleotide sequence ID" value="NZ_ARYM01000002.1"/>
</dbReference>
<comment type="subunit">
    <text evidence="4">Monomer.</text>
</comment>
<dbReference type="Gene3D" id="3.20.20.70">
    <property type="entry name" value="Aldolase class I"/>
    <property type="match status" value="1"/>
</dbReference>
<evidence type="ECO:0000256" key="8">
    <source>
        <dbReference type="ARBA" id="ARBA00022723"/>
    </source>
</evidence>
<evidence type="ECO:0000256" key="6">
    <source>
        <dbReference type="ARBA" id="ARBA00022490"/>
    </source>
</evidence>
<dbReference type="PROSITE" id="PS51918">
    <property type="entry name" value="RADICAL_SAM"/>
    <property type="match status" value="1"/>
</dbReference>
<feature type="binding site" evidence="15">
    <location>
        <begin position="62"/>
        <end position="64"/>
    </location>
    <ligand>
        <name>S-adenosyl-L-methionine</name>
        <dbReference type="ChEBI" id="CHEBI:59789"/>
        <label>2</label>
    </ligand>
</feature>
<dbReference type="GO" id="GO:0051539">
    <property type="term" value="F:4 iron, 4 sulfur cluster binding"/>
    <property type="evidence" value="ECO:0007669"/>
    <property type="project" value="UniProtKB-KW"/>
</dbReference>
<dbReference type="UniPathway" id="UPA00251">
    <property type="reaction ID" value="UER00323"/>
</dbReference>